<evidence type="ECO:0000256" key="22">
    <source>
        <dbReference type="PROSITE-ProRule" id="PRU10141"/>
    </source>
</evidence>
<keyword evidence="17" id="KW-0675">Receptor</keyword>
<keyword evidence="14 22" id="KW-0067">ATP-binding</keyword>
<dbReference type="PROSITE" id="PS51450">
    <property type="entry name" value="LRR"/>
    <property type="match status" value="1"/>
</dbReference>
<keyword evidence="9 23" id="KW-0812">Transmembrane</keyword>
<dbReference type="Proteomes" id="UP000029981">
    <property type="component" value="Chromosome 3"/>
</dbReference>
<dbReference type="SUPFAM" id="SSF56112">
    <property type="entry name" value="Protein kinase-like (PK-like)"/>
    <property type="match status" value="1"/>
</dbReference>
<reference evidence="26 27" key="3">
    <citation type="journal article" date="2010" name="BMC Genomics">
        <title>Transcriptome sequencing and comparative analysis of cucumber flowers with different sex types.</title>
        <authorList>
            <person name="Guo S."/>
            <person name="Zheng Y."/>
            <person name="Joung J.G."/>
            <person name="Liu S."/>
            <person name="Zhang Z."/>
            <person name="Crasta O.R."/>
            <person name="Sobral B.W."/>
            <person name="Xu Y."/>
            <person name="Huang S."/>
            <person name="Fei Z."/>
        </authorList>
    </citation>
    <scope>NUCLEOTIDE SEQUENCE [LARGE SCALE GENOMIC DNA]</scope>
    <source>
        <strain evidence="27">cv. 9930</strain>
    </source>
</reference>
<evidence type="ECO:0000256" key="15">
    <source>
        <dbReference type="ARBA" id="ARBA00022989"/>
    </source>
</evidence>
<comment type="similarity">
    <text evidence="19">Belongs to the polygalacturonase-inhibiting protein family.</text>
</comment>
<evidence type="ECO:0000256" key="7">
    <source>
        <dbReference type="ARBA" id="ARBA00022614"/>
    </source>
</evidence>
<evidence type="ECO:0000256" key="2">
    <source>
        <dbReference type="ARBA" id="ARBA00004479"/>
    </source>
</evidence>
<dbReference type="AlphaFoldDB" id="A0A0A0L5K3"/>
<dbReference type="PRINTS" id="PR00019">
    <property type="entry name" value="LEURICHRPT"/>
</dbReference>
<dbReference type="PANTHER" id="PTHR48005:SF95">
    <property type="entry name" value="PROTEIN KINASE DOMAIN-CONTAINING PROTEIN"/>
    <property type="match status" value="1"/>
</dbReference>
<reference evidence="26 27" key="4">
    <citation type="journal article" date="2011" name="BMC Genomics">
        <title>RNA-Seq improves annotation of protein-coding genes in the cucumber genome.</title>
        <authorList>
            <person name="Li Z."/>
            <person name="Zhang Z."/>
            <person name="Yan P."/>
            <person name="Huang S."/>
            <person name="Fei Z."/>
            <person name="Lin K."/>
        </authorList>
    </citation>
    <scope>NUCLEOTIDE SEQUENCE [LARGE SCALE GENOMIC DNA]</scope>
    <source>
        <strain evidence="27">cv. 9930</strain>
    </source>
</reference>
<evidence type="ECO:0000256" key="11">
    <source>
        <dbReference type="ARBA" id="ARBA00022737"/>
    </source>
</evidence>
<evidence type="ECO:0000256" key="18">
    <source>
        <dbReference type="ARBA" id="ARBA00023180"/>
    </source>
</evidence>
<dbReference type="SMART" id="SM00369">
    <property type="entry name" value="LRR_TYP"/>
    <property type="match status" value="6"/>
</dbReference>
<evidence type="ECO:0000256" key="17">
    <source>
        <dbReference type="ARBA" id="ARBA00023170"/>
    </source>
</evidence>
<reference evidence="26 27" key="2">
    <citation type="journal article" date="2009" name="PLoS ONE">
        <title>An integrated genetic and cytogenetic map of the cucumber genome.</title>
        <authorList>
            <person name="Ren Y."/>
            <person name="Zhang Z."/>
            <person name="Liu J."/>
            <person name="Staub J.E."/>
            <person name="Han Y."/>
            <person name="Cheng Z."/>
            <person name="Li X."/>
            <person name="Lu J."/>
            <person name="Miao H."/>
            <person name="Kang H."/>
            <person name="Xie B."/>
            <person name="Gu X."/>
            <person name="Wang X."/>
            <person name="Du Y."/>
            <person name="Jin W."/>
            <person name="Huang S."/>
        </authorList>
    </citation>
    <scope>NUCLEOTIDE SEQUENCE [LARGE SCALE GENOMIC DNA]</scope>
    <source>
        <strain evidence="27">cv. 9930</strain>
    </source>
</reference>
<dbReference type="Gramene" id="KGN57255">
    <property type="protein sequence ID" value="KGN57255"/>
    <property type="gene ID" value="Csa_3G174580"/>
</dbReference>
<dbReference type="InterPro" id="IPR000719">
    <property type="entry name" value="Prot_kinase_dom"/>
</dbReference>
<dbReference type="InterPro" id="IPR017441">
    <property type="entry name" value="Protein_kinase_ATP_BS"/>
</dbReference>
<evidence type="ECO:0000256" key="14">
    <source>
        <dbReference type="ARBA" id="ARBA00022840"/>
    </source>
</evidence>
<evidence type="ECO:0000256" key="21">
    <source>
        <dbReference type="ARBA" id="ARBA00048679"/>
    </source>
</evidence>
<keyword evidence="4" id="KW-0134">Cell wall</keyword>
<dbReference type="KEGG" id="csv:101219350"/>
<protein>
    <recommendedName>
        <fullName evidence="3">non-specific serine/threonine protein kinase</fullName>
        <ecNumber evidence="3">2.7.11.1</ecNumber>
    </recommendedName>
</protein>
<comment type="catalytic activity">
    <reaction evidence="21">
        <text>L-seryl-[protein] + ATP = O-phospho-L-seryl-[protein] + ADP + H(+)</text>
        <dbReference type="Rhea" id="RHEA:17989"/>
        <dbReference type="Rhea" id="RHEA-COMP:9863"/>
        <dbReference type="Rhea" id="RHEA-COMP:11604"/>
        <dbReference type="ChEBI" id="CHEBI:15378"/>
        <dbReference type="ChEBI" id="CHEBI:29999"/>
        <dbReference type="ChEBI" id="CHEBI:30616"/>
        <dbReference type="ChEBI" id="CHEBI:83421"/>
        <dbReference type="ChEBI" id="CHEBI:456216"/>
        <dbReference type="EC" id="2.7.11.1"/>
    </reaction>
</comment>
<keyword evidence="4" id="KW-0964">Secreted</keyword>
<evidence type="ECO:0000256" key="1">
    <source>
        <dbReference type="ARBA" id="ARBA00004191"/>
    </source>
</evidence>
<dbReference type="OrthoDB" id="676979at2759"/>
<keyword evidence="8" id="KW-0808">Transferase</keyword>
<dbReference type="InterPro" id="IPR051420">
    <property type="entry name" value="Ser_Thr_Kinases_DiverseReg"/>
</dbReference>
<dbReference type="InterPro" id="IPR013210">
    <property type="entry name" value="LRR_N_plant-typ"/>
</dbReference>
<keyword evidence="5" id="KW-0723">Serine/threonine-protein kinase</keyword>
<keyword evidence="11" id="KW-0677">Repeat</keyword>
<evidence type="ECO:0000256" key="6">
    <source>
        <dbReference type="ARBA" id="ARBA00022553"/>
    </source>
</evidence>
<dbReference type="SMART" id="SM00365">
    <property type="entry name" value="LRR_SD22"/>
    <property type="match status" value="3"/>
</dbReference>
<dbReference type="EMBL" id="CM002924">
    <property type="protein sequence ID" value="KGN57255.1"/>
    <property type="molecule type" value="Genomic_DNA"/>
</dbReference>
<dbReference type="InterPro" id="IPR055414">
    <property type="entry name" value="LRR_R13L4/SHOC2-like"/>
</dbReference>
<dbReference type="Pfam" id="PF23598">
    <property type="entry name" value="LRR_14"/>
    <property type="match status" value="1"/>
</dbReference>
<organism evidence="26 27">
    <name type="scientific">Cucumis sativus</name>
    <name type="common">Cucumber</name>
    <dbReference type="NCBI Taxonomy" id="3659"/>
    <lineage>
        <taxon>Eukaryota</taxon>
        <taxon>Viridiplantae</taxon>
        <taxon>Streptophyta</taxon>
        <taxon>Embryophyta</taxon>
        <taxon>Tracheophyta</taxon>
        <taxon>Spermatophyta</taxon>
        <taxon>Magnoliopsida</taxon>
        <taxon>eudicotyledons</taxon>
        <taxon>Gunneridae</taxon>
        <taxon>Pentapetalae</taxon>
        <taxon>rosids</taxon>
        <taxon>fabids</taxon>
        <taxon>Cucurbitales</taxon>
        <taxon>Cucurbitaceae</taxon>
        <taxon>Benincaseae</taxon>
        <taxon>Cucumis</taxon>
    </lineage>
</organism>
<dbReference type="EC" id="2.7.11.1" evidence="3"/>
<evidence type="ECO:0000256" key="9">
    <source>
        <dbReference type="ARBA" id="ARBA00022692"/>
    </source>
</evidence>
<dbReference type="GO" id="GO:0005886">
    <property type="term" value="C:plasma membrane"/>
    <property type="evidence" value="ECO:0000318"/>
    <property type="project" value="GO_Central"/>
</dbReference>
<keyword evidence="18" id="KW-0325">Glycoprotein</keyword>
<keyword evidence="16 23" id="KW-0472">Membrane</keyword>
<evidence type="ECO:0000256" key="19">
    <source>
        <dbReference type="ARBA" id="ARBA00038043"/>
    </source>
</evidence>
<feature type="transmembrane region" description="Helical" evidence="23">
    <location>
        <begin position="614"/>
        <end position="640"/>
    </location>
</feature>
<keyword evidence="15 23" id="KW-1133">Transmembrane helix</keyword>
<dbReference type="Gene3D" id="1.10.510.10">
    <property type="entry name" value="Transferase(Phosphotransferase) domain 1"/>
    <property type="match status" value="1"/>
</dbReference>
<proteinExistence type="inferred from homology"/>
<evidence type="ECO:0000256" key="3">
    <source>
        <dbReference type="ARBA" id="ARBA00012513"/>
    </source>
</evidence>
<keyword evidence="13" id="KW-0418">Kinase</keyword>
<dbReference type="PANTHER" id="PTHR48005">
    <property type="entry name" value="LEUCINE RICH REPEAT KINASE 2"/>
    <property type="match status" value="1"/>
</dbReference>
<evidence type="ECO:0000256" key="5">
    <source>
        <dbReference type="ARBA" id="ARBA00022527"/>
    </source>
</evidence>
<dbReference type="Pfam" id="PF08263">
    <property type="entry name" value="LRRNT_2"/>
    <property type="match status" value="1"/>
</dbReference>
<dbReference type="InterPro" id="IPR001611">
    <property type="entry name" value="Leu-rich_rpt"/>
</dbReference>
<dbReference type="GO" id="GO:0004674">
    <property type="term" value="F:protein serine/threonine kinase activity"/>
    <property type="evidence" value="ECO:0007669"/>
    <property type="project" value="UniProtKB-KW"/>
</dbReference>
<gene>
    <name evidence="26" type="ORF">Csa_3G174580</name>
</gene>
<dbReference type="FunFam" id="3.80.10.10:FF:000177">
    <property type="entry name" value="Leucine-rich repeat receptor-like serine/threonine-protein kinase At1g17230"/>
    <property type="match status" value="1"/>
</dbReference>
<keyword evidence="27" id="KW-1185">Reference proteome</keyword>
<reference evidence="26 27" key="1">
    <citation type="journal article" date="2009" name="Nat. Genet.">
        <title>The genome of the cucumber, Cucumis sativus L.</title>
        <authorList>
            <person name="Huang S."/>
            <person name="Li R."/>
            <person name="Zhang Z."/>
            <person name="Li L."/>
            <person name="Gu X."/>
            <person name="Fan W."/>
            <person name="Lucas W.J."/>
            <person name="Wang X."/>
            <person name="Xie B."/>
            <person name="Ni P."/>
            <person name="Ren Y."/>
            <person name="Zhu H."/>
            <person name="Li J."/>
            <person name="Lin K."/>
            <person name="Jin W."/>
            <person name="Fei Z."/>
            <person name="Li G."/>
            <person name="Staub J."/>
            <person name="Kilian A."/>
            <person name="van der Vossen E.A."/>
            <person name="Wu Y."/>
            <person name="Guo J."/>
            <person name="He J."/>
            <person name="Jia Z."/>
            <person name="Ren Y."/>
            <person name="Tian G."/>
            <person name="Lu Y."/>
            <person name="Ruan J."/>
            <person name="Qian W."/>
            <person name="Wang M."/>
            <person name="Huang Q."/>
            <person name="Li B."/>
            <person name="Xuan Z."/>
            <person name="Cao J."/>
            <person name="Asan"/>
            <person name="Wu Z."/>
            <person name="Zhang J."/>
            <person name="Cai Q."/>
            <person name="Bai Y."/>
            <person name="Zhao B."/>
            <person name="Han Y."/>
            <person name="Li Y."/>
            <person name="Li X."/>
            <person name="Wang S."/>
            <person name="Shi Q."/>
            <person name="Liu S."/>
            <person name="Cho W.K."/>
            <person name="Kim J.Y."/>
            <person name="Xu Y."/>
            <person name="Heller-Uszynska K."/>
            <person name="Miao H."/>
            <person name="Cheng Z."/>
            <person name="Zhang S."/>
            <person name="Wu J."/>
            <person name="Yang Y."/>
            <person name="Kang H."/>
            <person name="Li M."/>
            <person name="Liang H."/>
            <person name="Ren X."/>
            <person name="Shi Z."/>
            <person name="Wen M."/>
            <person name="Jian M."/>
            <person name="Yang H."/>
            <person name="Zhang G."/>
            <person name="Yang Z."/>
            <person name="Chen R."/>
            <person name="Liu S."/>
            <person name="Li J."/>
            <person name="Ma L."/>
            <person name="Liu H."/>
            <person name="Zhou Y."/>
            <person name="Zhao J."/>
            <person name="Fang X."/>
            <person name="Li G."/>
            <person name="Fang L."/>
            <person name="Li Y."/>
            <person name="Liu D."/>
            <person name="Zheng H."/>
            <person name="Zhang Y."/>
            <person name="Qin N."/>
            <person name="Li Z."/>
            <person name="Yang G."/>
            <person name="Yang S."/>
            <person name="Bolund L."/>
            <person name="Kristiansen K."/>
            <person name="Zheng H."/>
            <person name="Li S."/>
            <person name="Zhang X."/>
            <person name="Yang H."/>
            <person name="Wang J."/>
            <person name="Sun R."/>
            <person name="Zhang B."/>
            <person name="Jiang S."/>
            <person name="Wang J."/>
            <person name="Du Y."/>
            <person name="Li S."/>
        </authorList>
    </citation>
    <scope>NUCLEOTIDE SEQUENCE [LARGE SCALE GENOMIC DNA]</scope>
    <source>
        <strain evidence="27">cv. 9930</strain>
    </source>
</reference>
<dbReference type="PROSITE" id="PS00107">
    <property type="entry name" value="PROTEIN_KINASE_ATP"/>
    <property type="match status" value="1"/>
</dbReference>
<keyword evidence="6" id="KW-0597">Phosphoprotein</keyword>
<keyword evidence="10 24" id="KW-0732">Signal</keyword>
<evidence type="ECO:0000256" key="8">
    <source>
        <dbReference type="ARBA" id="ARBA00022679"/>
    </source>
</evidence>
<evidence type="ECO:0000256" key="10">
    <source>
        <dbReference type="ARBA" id="ARBA00022729"/>
    </source>
</evidence>
<evidence type="ECO:0000256" key="4">
    <source>
        <dbReference type="ARBA" id="ARBA00022512"/>
    </source>
</evidence>
<dbReference type="Pfam" id="PF13855">
    <property type="entry name" value="LRR_8"/>
    <property type="match status" value="2"/>
</dbReference>
<dbReference type="InterPro" id="IPR011009">
    <property type="entry name" value="Kinase-like_dom_sf"/>
</dbReference>
<evidence type="ECO:0000256" key="16">
    <source>
        <dbReference type="ARBA" id="ARBA00023136"/>
    </source>
</evidence>
<dbReference type="GO" id="GO:0038023">
    <property type="term" value="F:signaling receptor activity"/>
    <property type="evidence" value="ECO:0000318"/>
    <property type="project" value="GO_Central"/>
</dbReference>
<evidence type="ECO:0000256" key="13">
    <source>
        <dbReference type="ARBA" id="ARBA00022777"/>
    </source>
</evidence>
<dbReference type="PROSITE" id="PS50011">
    <property type="entry name" value="PROTEIN_KINASE_DOM"/>
    <property type="match status" value="1"/>
</dbReference>
<feature type="binding site" evidence="22">
    <location>
        <position position="713"/>
    </location>
    <ligand>
        <name>ATP</name>
        <dbReference type="ChEBI" id="CHEBI:30616"/>
    </ligand>
</feature>
<evidence type="ECO:0000313" key="26">
    <source>
        <dbReference type="EMBL" id="KGN57255.1"/>
    </source>
</evidence>
<sequence length="961" mass="106717">MATQKKDFLFVFSLTVTFLLLVKVIEGSSMEAEALLRWKQSLPPQESSILDSWVDESSSHNSTFLNNPCQWNGIICTNEGHVSEIDLAYSGLRGTIEKLNFSCFSSLIVLDLKVNKFSGAIPSSIGALSNLQYLDLSTNFFNSTIPLSLSNLTQLLELDLSRNFITGVLDSRLFPNGFSSKSNLGLRNLRNFLLQDTLLEGKLPEEIGNVKFLNLIAFDRSQFSGEIPQSIGNLTYLNALRLNSNYFYGEIPKSIGNLKHLTDLRLFINYLSGEVPQNLGNVSSFEVLHLAQNFFTGHLPPQVCKGGKLLNFSTAHNSFSGPIPSSLKNCASLFRVLMQNNSLTGSLDRDFGIYPNLNYIDLSFNKLEGKLSPNWGECKNLTHLRIDNNKVSGKIPEEIIKLKNLVELELSYNNLSGSIPKSIRNLSKLSMLGLRDNRFSGSLPIEIGSLENLKCLDISKNMLSGSIPSEIGDLSRLQFLGLRGNQLNGSIPFNIGLLDSIQIMIDLSNNSLSGEIPSSFGNLKSLENLNLSHNNLSGSVPNSLGTMFSLVSVDLSYNSLEGPLPDEGIFTRADPSAFSHNKGLCGDNIKGLPSCNDDRNGLNDNSGNIKESKLVTILILTFVGVVVICLLLYGTLTYIIRKKTEYDMTLVKESATMATTFQDIWYFLNGKVEYSNIIEATESFDEEYCIGEGVSGKVYKVEMAEGSFFAVKKLHYSWDEDEMVVENWDNFQKEARDLTEIRHENIVSLLGFCCNKVHTFLVYDYIERGSLANILSNAREAIELDWLNRIKAVKGTARALSFLHHNCKPPILHRNITNNNVLFDTKFEPHISDFATAMFCNVNALNSTVITGTSGYIAPELAYTTEVNEKCDVYSFGVVALEILGGKHPRDIISTLHSSPEINIDLKDILDCRLEFPETQKIITELSLIMTLAISCVQAKPQSRPTMYNVSRLLELQAAVG</sequence>
<evidence type="ECO:0000256" key="24">
    <source>
        <dbReference type="SAM" id="SignalP"/>
    </source>
</evidence>
<feature type="signal peptide" evidence="24">
    <location>
        <begin position="1"/>
        <end position="27"/>
    </location>
</feature>
<keyword evidence="12 22" id="KW-0547">Nucleotide-binding</keyword>
<dbReference type="FunFam" id="3.80.10.10:FF:000400">
    <property type="entry name" value="Nuclear pore complex protein NUP107"/>
    <property type="match status" value="1"/>
</dbReference>
<comment type="subcellular location">
    <subcellularLocation>
        <location evidence="2">Membrane</location>
        <topology evidence="2">Single-pass type I membrane protein</topology>
    </subcellularLocation>
    <subcellularLocation>
        <location evidence="1">Secreted</location>
        <location evidence="1">Cell wall</location>
    </subcellularLocation>
</comment>
<feature type="chain" id="PRO_5001965768" description="non-specific serine/threonine protein kinase" evidence="24">
    <location>
        <begin position="28"/>
        <end position="961"/>
    </location>
</feature>
<feature type="domain" description="Protein kinase" evidence="25">
    <location>
        <begin position="684"/>
        <end position="960"/>
    </location>
</feature>
<dbReference type="Pfam" id="PF00560">
    <property type="entry name" value="LRR_1"/>
    <property type="match status" value="3"/>
</dbReference>
<dbReference type="Gene3D" id="3.80.10.10">
    <property type="entry name" value="Ribonuclease Inhibitor"/>
    <property type="match status" value="3"/>
</dbReference>
<dbReference type="InterPro" id="IPR032675">
    <property type="entry name" value="LRR_dom_sf"/>
</dbReference>
<evidence type="ECO:0000256" key="20">
    <source>
        <dbReference type="ARBA" id="ARBA00047899"/>
    </source>
</evidence>
<dbReference type="Gene3D" id="3.30.200.20">
    <property type="entry name" value="Phosphorylase Kinase, domain 1"/>
    <property type="match status" value="1"/>
</dbReference>
<comment type="catalytic activity">
    <reaction evidence="20">
        <text>L-threonyl-[protein] + ATP = O-phospho-L-threonyl-[protein] + ADP + H(+)</text>
        <dbReference type="Rhea" id="RHEA:46608"/>
        <dbReference type="Rhea" id="RHEA-COMP:11060"/>
        <dbReference type="Rhea" id="RHEA-COMP:11605"/>
        <dbReference type="ChEBI" id="CHEBI:15378"/>
        <dbReference type="ChEBI" id="CHEBI:30013"/>
        <dbReference type="ChEBI" id="CHEBI:30616"/>
        <dbReference type="ChEBI" id="CHEBI:61977"/>
        <dbReference type="ChEBI" id="CHEBI:456216"/>
        <dbReference type="EC" id="2.7.11.1"/>
    </reaction>
</comment>
<dbReference type="FunFam" id="3.30.200.20:FF:000309">
    <property type="entry name" value="Leucine-rich repeat receptor protein kinase MSP1"/>
    <property type="match status" value="1"/>
</dbReference>
<dbReference type="OMA" id="ASHHEQK"/>
<keyword evidence="7" id="KW-0433">Leucine-rich repeat</keyword>
<dbReference type="Pfam" id="PF00069">
    <property type="entry name" value="Pkinase"/>
    <property type="match status" value="1"/>
</dbReference>
<evidence type="ECO:0000256" key="12">
    <source>
        <dbReference type="ARBA" id="ARBA00022741"/>
    </source>
</evidence>
<accession>A0A0A0L5K3</accession>
<name>A0A0A0L5K3_CUCSA</name>
<dbReference type="SUPFAM" id="SSF52047">
    <property type="entry name" value="RNI-like"/>
    <property type="match status" value="2"/>
</dbReference>
<dbReference type="GO" id="GO:0009755">
    <property type="term" value="P:hormone-mediated signaling pathway"/>
    <property type="evidence" value="ECO:0000318"/>
    <property type="project" value="GO_Central"/>
</dbReference>
<evidence type="ECO:0000313" key="27">
    <source>
        <dbReference type="Proteomes" id="UP000029981"/>
    </source>
</evidence>
<dbReference type="GO" id="GO:0005524">
    <property type="term" value="F:ATP binding"/>
    <property type="evidence" value="ECO:0007669"/>
    <property type="project" value="UniProtKB-UniRule"/>
</dbReference>
<evidence type="ECO:0000256" key="23">
    <source>
        <dbReference type="SAM" id="Phobius"/>
    </source>
</evidence>
<evidence type="ECO:0000259" key="25">
    <source>
        <dbReference type="PROSITE" id="PS50011"/>
    </source>
</evidence>
<dbReference type="eggNOG" id="ENOG502QVR7">
    <property type="taxonomic scope" value="Eukaryota"/>
</dbReference>
<dbReference type="InterPro" id="IPR003591">
    <property type="entry name" value="Leu-rich_rpt_typical-subtyp"/>
</dbReference>
<dbReference type="FunFam" id="3.80.10.10:FF:000041">
    <property type="entry name" value="LRR receptor-like serine/threonine-protein kinase ERECTA"/>
    <property type="match status" value="1"/>
</dbReference>